<dbReference type="InterPro" id="IPR017907">
    <property type="entry name" value="Znf_RING_CS"/>
</dbReference>
<sequence>MGFDPARFAAPVAAELQCKLCGRVLEEPLSTPCGHVFCAGCLLPWAARRRRCPLRCRPLAAAELRPVLPLRSLVQKLEVRCDYSPRGCGRVVRLRELPAHLAACPRSRLSSPRSHAFHPCRRWPKPGSGVSSGTGAGRERRGEEGLPDELAACGHGAHLEPRQAAASPPRRALAAAQLASTGAGRAPGWLGASAPTAKKLLKKLEREIVVNFGNDCERTAKSLPFGRVG</sequence>
<dbReference type="GO" id="GO:0008270">
    <property type="term" value="F:zinc ion binding"/>
    <property type="evidence" value="ECO:0007669"/>
    <property type="project" value="UniProtKB-KW"/>
</dbReference>
<feature type="domain" description="RING-type" evidence="6">
    <location>
        <begin position="18"/>
        <end position="54"/>
    </location>
</feature>
<feature type="region of interest" description="Disordered" evidence="5">
    <location>
        <begin position="120"/>
        <end position="145"/>
    </location>
</feature>
<dbReference type="PANTHER" id="PTHR10131:SF157">
    <property type="entry name" value="RECEPTOR-ASSOCIATED FACTOR, PUTATIVE-RELATED"/>
    <property type="match status" value="1"/>
</dbReference>
<evidence type="ECO:0000256" key="4">
    <source>
        <dbReference type="PROSITE-ProRule" id="PRU00175"/>
    </source>
</evidence>
<accession>A0A8C9F8Y7</accession>
<dbReference type="InterPro" id="IPR013083">
    <property type="entry name" value="Znf_RING/FYVE/PHD"/>
</dbReference>
<dbReference type="PANTHER" id="PTHR10131">
    <property type="entry name" value="TNF RECEPTOR ASSOCIATED FACTOR"/>
    <property type="match status" value="1"/>
</dbReference>
<protein>
    <recommendedName>
        <fullName evidence="6">RING-type domain-containing protein</fullName>
    </recommendedName>
</protein>
<dbReference type="FunFam" id="3.30.40.10:FF:000214">
    <property type="entry name" value="E3 ubiquitin-protein ligase PDZRN3 isoform X1"/>
    <property type="match status" value="1"/>
</dbReference>
<organism evidence="7 8">
    <name type="scientific">Pavo cristatus</name>
    <name type="common">Indian peafowl</name>
    <name type="synonym">Blue peafowl</name>
    <dbReference type="NCBI Taxonomy" id="9049"/>
    <lineage>
        <taxon>Eukaryota</taxon>
        <taxon>Metazoa</taxon>
        <taxon>Chordata</taxon>
        <taxon>Craniata</taxon>
        <taxon>Vertebrata</taxon>
        <taxon>Euteleostomi</taxon>
        <taxon>Archelosauria</taxon>
        <taxon>Archosauria</taxon>
        <taxon>Dinosauria</taxon>
        <taxon>Saurischia</taxon>
        <taxon>Theropoda</taxon>
        <taxon>Coelurosauria</taxon>
        <taxon>Aves</taxon>
        <taxon>Neognathae</taxon>
        <taxon>Galloanserae</taxon>
        <taxon>Galliformes</taxon>
        <taxon>Phasianidae</taxon>
        <taxon>Phasianinae</taxon>
        <taxon>Pavo</taxon>
    </lineage>
</organism>
<evidence type="ECO:0000256" key="2">
    <source>
        <dbReference type="ARBA" id="ARBA00022771"/>
    </source>
</evidence>
<dbReference type="Pfam" id="PF13923">
    <property type="entry name" value="zf-C3HC4_2"/>
    <property type="match status" value="1"/>
</dbReference>
<keyword evidence="1" id="KW-0479">Metal-binding</keyword>
<dbReference type="AlphaFoldDB" id="A0A8C9F8Y7"/>
<keyword evidence="3" id="KW-0862">Zinc</keyword>
<dbReference type="Ensembl" id="ENSPSTT00000012589.1">
    <property type="protein sequence ID" value="ENSPSTP00000012002.1"/>
    <property type="gene ID" value="ENSPSTG00000008458.1"/>
</dbReference>
<evidence type="ECO:0000313" key="8">
    <source>
        <dbReference type="Proteomes" id="UP000694428"/>
    </source>
</evidence>
<reference evidence="7" key="2">
    <citation type="submission" date="2025-09" db="UniProtKB">
        <authorList>
            <consortium name="Ensembl"/>
        </authorList>
    </citation>
    <scope>IDENTIFICATION</scope>
</reference>
<dbReference type="InterPro" id="IPR001841">
    <property type="entry name" value="Znf_RING"/>
</dbReference>
<dbReference type="SMART" id="SM00184">
    <property type="entry name" value="RING"/>
    <property type="match status" value="1"/>
</dbReference>
<evidence type="ECO:0000313" key="7">
    <source>
        <dbReference type="Ensembl" id="ENSPSTP00000012002.1"/>
    </source>
</evidence>
<dbReference type="PROSITE" id="PS50089">
    <property type="entry name" value="ZF_RING_2"/>
    <property type="match status" value="1"/>
</dbReference>
<name>A0A8C9F8Y7_PAVCR</name>
<evidence type="ECO:0000256" key="3">
    <source>
        <dbReference type="ARBA" id="ARBA00022833"/>
    </source>
</evidence>
<dbReference type="Proteomes" id="UP000694428">
    <property type="component" value="Unplaced"/>
</dbReference>
<reference evidence="7" key="1">
    <citation type="submission" date="2025-08" db="UniProtKB">
        <authorList>
            <consortium name="Ensembl"/>
        </authorList>
    </citation>
    <scope>IDENTIFICATION</scope>
</reference>
<dbReference type="GO" id="GO:0043122">
    <property type="term" value="P:regulation of canonical NF-kappaB signal transduction"/>
    <property type="evidence" value="ECO:0007669"/>
    <property type="project" value="TreeGrafter"/>
</dbReference>
<evidence type="ECO:0000256" key="1">
    <source>
        <dbReference type="ARBA" id="ARBA00022723"/>
    </source>
</evidence>
<evidence type="ECO:0000259" key="6">
    <source>
        <dbReference type="PROSITE" id="PS50089"/>
    </source>
</evidence>
<dbReference type="SUPFAM" id="SSF57850">
    <property type="entry name" value="RING/U-box"/>
    <property type="match status" value="1"/>
</dbReference>
<dbReference type="PROSITE" id="PS00518">
    <property type="entry name" value="ZF_RING_1"/>
    <property type="match status" value="1"/>
</dbReference>
<keyword evidence="8" id="KW-1185">Reference proteome</keyword>
<dbReference type="SUPFAM" id="SSF49599">
    <property type="entry name" value="TRAF domain-like"/>
    <property type="match status" value="1"/>
</dbReference>
<evidence type="ECO:0000256" key="5">
    <source>
        <dbReference type="SAM" id="MobiDB-lite"/>
    </source>
</evidence>
<proteinExistence type="predicted"/>
<dbReference type="Gene3D" id="3.30.40.10">
    <property type="entry name" value="Zinc/RING finger domain, C3HC4 (zinc finger)"/>
    <property type="match status" value="1"/>
</dbReference>
<keyword evidence="2 4" id="KW-0863">Zinc-finger</keyword>